<dbReference type="SUPFAM" id="SSF52540">
    <property type="entry name" value="P-loop containing nucleoside triphosphate hydrolases"/>
    <property type="match status" value="1"/>
</dbReference>
<dbReference type="PANTHER" id="PTHR47417:SF1">
    <property type="entry name" value="SMR DOMAIN-CONTAINING PROTEIN YPL199C"/>
    <property type="match status" value="1"/>
</dbReference>
<dbReference type="GO" id="GO:0016787">
    <property type="term" value="F:hydrolase activity"/>
    <property type="evidence" value="ECO:0007669"/>
    <property type="project" value="InterPro"/>
</dbReference>
<feature type="domain" description="Smr" evidence="3">
    <location>
        <begin position="542"/>
        <end position="618"/>
    </location>
</feature>
<dbReference type="PROSITE" id="PS51192">
    <property type="entry name" value="HELICASE_ATP_BIND_1"/>
    <property type="match status" value="1"/>
</dbReference>
<dbReference type="EMBL" id="CP119903">
    <property type="protein sequence ID" value="WFD23805.1"/>
    <property type="molecule type" value="Genomic_DNA"/>
</dbReference>
<gene>
    <name evidence="5" type="ORF">MEQU1_002499</name>
</gene>
<dbReference type="SMART" id="SM01162">
    <property type="entry name" value="DUF1771"/>
    <property type="match status" value="1"/>
</dbReference>
<dbReference type="InterPro" id="IPR006935">
    <property type="entry name" value="Helicase/UvrB_N"/>
</dbReference>
<reference evidence="5" key="1">
    <citation type="submission" date="2023-03" db="EMBL/GenBank/DDBJ databases">
        <title>Mating type loci evolution in Malassezia.</title>
        <authorList>
            <person name="Coelho M.A."/>
        </authorList>
    </citation>
    <scope>NUCLEOTIDE SEQUENCE</scope>
    <source>
        <strain evidence="5">CBS 12830</strain>
    </source>
</reference>
<evidence type="ECO:0000259" key="3">
    <source>
        <dbReference type="PROSITE" id="PS50828"/>
    </source>
</evidence>
<feature type="compositionally biased region" description="Basic residues" evidence="2">
    <location>
        <begin position="388"/>
        <end position="397"/>
    </location>
</feature>
<name>A0AAF0EDV0_9BASI</name>
<keyword evidence="1" id="KW-0067">ATP-binding</keyword>
<evidence type="ECO:0000256" key="2">
    <source>
        <dbReference type="SAM" id="MobiDB-lite"/>
    </source>
</evidence>
<dbReference type="Proteomes" id="UP001214415">
    <property type="component" value="Chromosome 4"/>
</dbReference>
<accession>A0AAF0EDV0</accession>
<dbReference type="SMART" id="SM00463">
    <property type="entry name" value="SMR"/>
    <property type="match status" value="1"/>
</dbReference>
<dbReference type="Pfam" id="PF08590">
    <property type="entry name" value="DUF1771"/>
    <property type="match status" value="1"/>
</dbReference>
<organism evidence="5 6">
    <name type="scientific">Malassezia equina</name>
    <dbReference type="NCBI Taxonomy" id="1381935"/>
    <lineage>
        <taxon>Eukaryota</taxon>
        <taxon>Fungi</taxon>
        <taxon>Dikarya</taxon>
        <taxon>Basidiomycota</taxon>
        <taxon>Ustilaginomycotina</taxon>
        <taxon>Malasseziomycetes</taxon>
        <taxon>Malasseziales</taxon>
        <taxon>Malasseziaceae</taxon>
        <taxon>Malassezia</taxon>
    </lineage>
</organism>
<dbReference type="Pfam" id="PF01713">
    <property type="entry name" value="Smr"/>
    <property type="match status" value="1"/>
</dbReference>
<dbReference type="GO" id="GO:0004386">
    <property type="term" value="F:helicase activity"/>
    <property type="evidence" value="ECO:0007669"/>
    <property type="project" value="UniProtKB-KW"/>
</dbReference>
<feature type="domain" description="Helicase ATP-binding" evidence="4">
    <location>
        <begin position="1"/>
        <end position="106"/>
    </location>
</feature>
<proteinExistence type="predicted"/>
<keyword evidence="1" id="KW-0547">Nucleotide-binding</keyword>
<feature type="region of interest" description="Disordered" evidence="2">
    <location>
        <begin position="381"/>
        <end position="448"/>
    </location>
</feature>
<dbReference type="InterPro" id="IPR053020">
    <property type="entry name" value="Smr_domain_protein"/>
</dbReference>
<evidence type="ECO:0000259" key="4">
    <source>
        <dbReference type="PROSITE" id="PS51192"/>
    </source>
</evidence>
<dbReference type="InterPro" id="IPR014001">
    <property type="entry name" value="Helicase_ATP-bd"/>
</dbReference>
<dbReference type="PANTHER" id="PTHR47417">
    <property type="entry name" value="SMR DOMAIN-CONTAINING PROTEIN YPL199C"/>
    <property type="match status" value="1"/>
</dbReference>
<dbReference type="AlphaFoldDB" id="A0AAF0EDV0"/>
<dbReference type="Pfam" id="PF04851">
    <property type="entry name" value="ResIII"/>
    <property type="match status" value="1"/>
</dbReference>
<evidence type="ECO:0000313" key="5">
    <source>
        <dbReference type="EMBL" id="WFD23805.1"/>
    </source>
</evidence>
<dbReference type="GO" id="GO:0005524">
    <property type="term" value="F:ATP binding"/>
    <property type="evidence" value="ECO:0007669"/>
    <property type="project" value="InterPro"/>
</dbReference>
<dbReference type="Gene3D" id="3.30.1370.110">
    <property type="match status" value="1"/>
</dbReference>
<dbReference type="InterPro" id="IPR002625">
    <property type="entry name" value="Smr_dom"/>
</dbReference>
<dbReference type="GO" id="GO:0003677">
    <property type="term" value="F:DNA binding"/>
    <property type="evidence" value="ECO:0007669"/>
    <property type="project" value="InterPro"/>
</dbReference>
<dbReference type="Gene3D" id="3.40.50.300">
    <property type="entry name" value="P-loop containing nucleotide triphosphate hydrolases"/>
    <property type="match status" value="1"/>
</dbReference>
<keyword evidence="6" id="KW-1185">Reference proteome</keyword>
<evidence type="ECO:0000256" key="1">
    <source>
        <dbReference type="ARBA" id="ARBA00022806"/>
    </source>
</evidence>
<keyword evidence="1" id="KW-0347">Helicase</keyword>
<evidence type="ECO:0000313" key="6">
    <source>
        <dbReference type="Proteomes" id="UP001214415"/>
    </source>
</evidence>
<dbReference type="InterPro" id="IPR027417">
    <property type="entry name" value="P-loop_NTPase"/>
</dbReference>
<dbReference type="PROSITE" id="PS50828">
    <property type="entry name" value="SMR"/>
    <property type="match status" value="1"/>
</dbReference>
<protein>
    <submittedName>
        <fullName evidence="5">Uncharacterized protein</fullName>
    </submittedName>
</protein>
<dbReference type="InterPro" id="IPR036063">
    <property type="entry name" value="Smr_dom_sf"/>
</dbReference>
<keyword evidence="1" id="KW-0378">Hydrolase</keyword>
<dbReference type="SUPFAM" id="SSF160443">
    <property type="entry name" value="SMR domain-like"/>
    <property type="match status" value="1"/>
</dbReference>
<dbReference type="InterPro" id="IPR013899">
    <property type="entry name" value="DUF1771"/>
</dbReference>
<sequence length="655" mass="73138">MEQGSRHVASGHADVTVAMVQTLRQPERLLKFDPRRFKCVIVDEAHHATSPSYLSVLSHFHGGVRSSSDTICSDKNFSVPIIGFSATFSRHDGLSLGRVFEEIVFHKDFLDMIDEQCNVASTASDYVVSSLAKVVNQPDITSLVVRSWVELAWKERKSTLVFAVNIQHIEAVRVRGLMLTQDMPQFYAHRDSAPASPRPATFLEPPEDVTFVDFDDPRELQRAMSAQAPTTLEKMTSYAWVDCGSNLYILGSWDGSYMKLHKEGHQWQGHFISRNPGFWKDYAAGLPSSSPYYKRKVLASEDFAHAMHAAETFMLQLFHAHQRTPKWLWRTARWRSMPATARSRAMLQRLLNRGEEEEAFVPPNISQGAVHRALIRLRHGGKTQWKSAMKRRNKAQSRARAQSVQGYPPQVYPTPGYPPQAYHGSTAPYPQGYQPGNEAPGGPAANSAQILGTSDIHLFDDNNKNAQNPHYKQLRNKARSEGDMMANAFEASKKAYAQGNGAQAKQLSNEGNMHKQRMEQLNTEARMWIFAANNADSPPDTVDLHGLYVKEALAKTEEAVQKAQAQNFPQLKLIVGKGIHSRDHVAHIKPAVEDLLRKYHLAAHVDKHNAGIVIVDLHGPAAGGQANFTRDIAQQATGNEQEVCTALLITKCVIM</sequence>